<proteinExistence type="predicted"/>
<dbReference type="Proteomes" id="UP000034013">
    <property type="component" value="Unassembled WGS sequence"/>
</dbReference>
<name>A0A0G0T4H9_9BACT</name>
<comment type="caution">
    <text evidence="2">The sequence shown here is derived from an EMBL/GenBank/DDBJ whole genome shotgun (WGS) entry which is preliminary data.</text>
</comment>
<dbReference type="AlphaFoldDB" id="A0A0G0T4H9"/>
<keyword evidence="1" id="KW-0472">Membrane</keyword>
<sequence>MIYDLRFKIKTKILLFVLLSLFINLKSLFLNPGLVFAQEVSLSISPPLTEIAIRPGKSINQTITVRNDGVPVTVVARIVPFVPLDTSGHVELIEDQTSIETFSSWFYFDPRPTSLGANESHQYIIKISPPESAELRDYYFTFIIEVQNNNNLGVGVNNTQSQARIGANILLTATKDGNPQKKVSIVKFAAPSLIDSFSGFSYQVILSNSGGGFFKPIGKITVDQIFGTTTTFNLAPLNVLVGSEREIGCLDGQEIIPCKLPGKFLIGIYRANLSFTVDGVGESHEKQIYTVAFPFTILLGLITIAVTYGIIRRLNPQ</sequence>
<evidence type="ECO:0000313" key="3">
    <source>
        <dbReference type="Proteomes" id="UP000034013"/>
    </source>
</evidence>
<reference evidence="2 3" key="1">
    <citation type="journal article" date="2015" name="Nature">
        <title>rRNA introns, odd ribosomes, and small enigmatic genomes across a large radiation of phyla.</title>
        <authorList>
            <person name="Brown C.T."/>
            <person name="Hug L.A."/>
            <person name="Thomas B.C."/>
            <person name="Sharon I."/>
            <person name="Castelle C.J."/>
            <person name="Singh A."/>
            <person name="Wilkins M.J."/>
            <person name="Williams K.H."/>
            <person name="Banfield J.F."/>
        </authorList>
    </citation>
    <scope>NUCLEOTIDE SEQUENCE [LARGE SCALE GENOMIC DNA]</scope>
</reference>
<protein>
    <submittedName>
        <fullName evidence="2">Uncharacterized protein</fullName>
    </submittedName>
</protein>
<keyword evidence="1" id="KW-1133">Transmembrane helix</keyword>
<dbReference type="EMBL" id="LBZO01000049">
    <property type="protein sequence ID" value="KKR71973.1"/>
    <property type="molecule type" value="Genomic_DNA"/>
</dbReference>
<accession>A0A0G0T4H9</accession>
<keyword evidence="1" id="KW-0812">Transmembrane</keyword>
<evidence type="ECO:0000256" key="1">
    <source>
        <dbReference type="SAM" id="Phobius"/>
    </source>
</evidence>
<evidence type="ECO:0000313" key="2">
    <source>
        <dbReference type="EMBL" id="KKR71973.1"/>
    </source>
</evidence>
<gene>
    <name evidence="2" type="ORF">UU16_C0049G0004</name>
</gene>
<feature type="transmembrane region" description="Helical" evidence="1">
    <location>
        <begin position="291"/>
        <end position="311"/>
    </location>
</feature>
<organism evidence="2 3">
    <name type="scientific">Candidatus Woesebacteria bacterium GW2011_GWA2_40_7</name>
    <dbReference type="NCBI Taxonomy" id="1618562"/>
    <lineage>
        <taxon>Bacteria</taxon>
        <taxon>Candidatus Woeseibacteriota</taxon>
    </lineage>
</organism>